<organism evidence="7 8">
    <name type="scientific">Pseudonocardia oceani</name>
    <dbReference type="NCBI Taxonomy" id="2792013"/>
    <lineage>
        <taxon>Bacteria</taxon>
        <taxon>Bacillati</taxon>
        <taxon>Actinomycetota</taxon>
        <taxon>Actinomycetes</taxon>
        <taxon>Pseudonocardiales</taxon>
        <taxon>Pseudonocardiaceae</taxon>
        <taxon>Pseudonocardia</taxon>
    </lineage>
</organism>
<evidence type="ECO:0000256" key="1">
    <source>
        <dbReference type="ARBA" id="ARBA00000085"/>
    </source>
</evidence>
<dbReference type="PROSITE" id="PS50112">
    <property type="entry name" value="PAS"/>
    <property type="match status" value="1"/>
</dbReference>
<evidence type="ECO:0000259" key="6">
    <source>
        <dbReference type="PROSITE" id="PS50112"/>
    </source>
</evidence>
<evidence type="ECO:0000256" key="2">
    <source>
        <dbReference type="ARBA" id="ARBA00012438"/>
    </source>
</evidence>
<feature type="domain" description="PAS" evidence="6">
    <location>
        <begin position="36"/>
        <end position="78"/>
    </location>
</feature>
<comment type="caution">
    <text evidence="7">The sequence shown here is derived from an EMBL/GenBank/DDBJ whole genome shotgun (WGS) entry which is preliminary data.</text>
</comment>
<evidence type="ECO:0000256" key="3">
    <source>
        <dbReference type="ARBA" id="ARBA00022553"/>
    </source>
</evidence>
<reference evidence="7 8" key="1">
    <citation type="submission" date="2020-11" db="EMBL/GenBank/DDBJ databases">
        <title>Pseudonocardia abyssalis sp. nov. and Pseudonocardia oceani sp. nov., description and phylogenomic analysis of two novel actinomycetes isolated from the deep Southern Ocean.</title>
        <authorList>
            <person name="Parra J."/>
        </authorList>
    </citation>
    <scope>NUCLEOTIDE SEQUENCE [LARGE SCALE GENOMIC DNA]</scope>
    <source>
        <strain evidence="8">KRD185</strain>
    </source>
</reference>
<name>A0ABS6UHS8_9PSEU</name>
<dbReference type="PANTHER" id="PTHR43304">
    <property type="entry name" value="PHYTOCHROME-LIKE PROTEIN CPH1"/>
    <property type="match status" value="1"/>
</dbReference>
<proteinExistence type="predicted"/>
<dbReference type="SMART" id="SM00091">
    <property type="entry name" value="PAS"/>
    <property type="match status" value="2"/>
</dbReference>
<evidence type="ECO:0000313" key="8">
    <source>
        <dbReference type="Proteomes" id="UP000694300"/>
    </source>
</evidence>
<gene>
    <name evidence="7" type="ORF">I4I82_27885</name>
</gene>
<dbReference type="EMBL" id="JADQDF010000001">
    <property type="protein sequence ID" value="MBW0131473.1"/>
    <property type="molecule type" value="Genomic_DNA"/>
</dbReference>
<dbReference type="Proteomes" id="UP000694300">
    <property type="component" value="Unassembled WGS sequence"/>
</dbReference>
<dbReference type="EC" id="2.7.13.3" evidence="2"/>
<dbReference type="RefSeq" id="WP_218588869.1">
    <property type="nucleotide sequence ID" value="NZ_JADQDE010000020.1"/>
</dbReference>
<evidence type="ECO:0000313" key="7">
    <source>
        <dbReference type="EMBL" id="MBW0131473.1"/>
    </source>
</evidence>
<dbReference type="InterPro" id="IPR000014">
    <property type="entry name" value="PAS"/>
</dbReference>
<dbReference type="CDD" id="cd00130">
    <property type="entry name" value="PAS"/>
    <property type="match status" value="2"/>
</dbReference>
<dbReference type="NCBIfam" id="TIGR00229">
    <property type="entry name" value="sensory_box"/>
    <property type="match status" value="1"/>
</dbReference>
<evidence type="ECO:0000256" key="4">
    <source>
        <dbReference type="ARBA" id="ARBA00022679"/>
    </source>
</evidence>
<dbReference type="InterPro" id="IPR052162">
    <property type="entry name" value="Sensor_kinase/Photoreceptor"/>
</dbReference>
<keyword evidence="3" id="KW-0597">Phosphoprotein</keyword>
<comment type="catalytic activity">
    <reaction evidence="1">
        <text>ATP + protein L-histidine = ADP + protein N-phospho-L-histidine.</text>
        <dbReference type="EC" id="2.7.13.3"/>
    </reaction>
</comment>
<dbReference type="InterPro" id="IPR013655">
    <property type="entry name" value="PAS_fold_3"/>
</dbReference>
<protein>
    <recommendedName>
        <fullName evidence="2">histidine kinase</fullName>
        <ecNumber evidence="2">2.7.13.3</ecNumber>
    </recommendedName>
</protein>
<sequence length="246" mass="27264">MVDPLPAPFAALLAAREDGTTLWSVWGFDSYFRDADQRLLELLGWTEAELSSASYWDFVHADDQHPLVEALERMMTTAGTLEGYEMRVLGRDGGWRRMRWDMVADRETELVFSVGARIETGESVDGVARPLVGTWAWQGRAGTFTWSDELYDMFGLPIGTALTDALIRSRIHPQDHPLVEQVWRARLADGDAHGVRFRTVLPDGTTRHVECTGRATAGRDDHAFTIRGITVDVTAALADSGTEVGG</sequence>
<dbReference type="PANTHER" id="PTHR43304:SF1">
    <property type="entry name" value="PAC DOMAIN-CONTAINING PROTEIN"/>
    <property type="match status" value="1"/>
</dbReference>
<evidence type="ECO:0000256" key="5">
    <source>
        <dbReference type="ARBA" id="ARBA00022777"/>
    </source>
</evidence>
<accession>A0ABS6UHS8</accession>
<keyword evidence="4" id="KW-0808">Transferase</keyword>
<keyword evidence="5" id="KW-0418">Kinase</keyword>
<keyword evidence="8" id="KW-1185">Reference proteome</keyword>
<dbReference type="Pfam" id="PF08447">
    <property type="entry name" value="PAS_3"/>
    <property type="match status" value="2"/>
</dbReference>